<evidence type="ECO:0000313" key="2">
    <source>
        <dbReference type="Proteomes" id="UP000315995"/>
    </source>
</evidence>
<evidence type="ECO:0000313" key="1">
    <source>
        <dbReference type="EMBL" id="QDG54105.1"/>
    </source>
</evidence>
<dbReference type="InterPro" id="IPR011044">
    <property type="entry name" value="Quino_amine_DH_bsu"/>
</dbReference>
<proteinExistence type="predicted"/>
<dbReference type="InterPro" id="IPR015943">
    <property type="entry name" value="WD40/YVTN_repeat-like_dom_sf"/>
</dbReference>
<organism evidence="1 2">
    <name type="scientific">Persicimonas caeni</name>
    <dbReference type="NCBI Taxonomy" id="2292766"/>
    <lineage>
        <taxon>Bacteria</taxon>
        <taxon>Deltaproteobacteria</taxon>
        <taxon>Bradymonadales</taxon>
        <taxon>Bradymonadaceae</taxon>
        <taxon>Persicimonas</taxon>
    </lineage>
</organism>
<dbReference type="RefSeq" id="WP_141200550.1">
    <property type="nucleotide sequence ID" value="NZ_CP041186.1"/>
</dbReference>
<name>A0A4Y6Q291_PERCE</name>
<dbReference type="EMBL" id="CP041186">
    <property type="protein sequence ID" value="QDG54105.1"/>
    <property type="molecule type" value="Genomic_DNA"/>
</dbReference>
<dbReference type="OrthoDB" id="9764804at2"/>
<dbReference type="PROSITE" id="PS51257">
    <property type="entry name" value="PROKAR_LIPOPROTEIN"/>
    <property type="match status" value="1"/>
</dbReference>
<gene>
    <name evidence="1" type="ORF">FIV42_26195</name>
</gene>
<keyword evidence="2" id="KW-1185">Reference proteome</keyword>
<sequence length="712" mass="78216">MRRPYHLVVLLLVTSLFAFVGCSDEVRQDETRDPGFFAREALDGPFGNAYEYRGRIDGELVFVGELRDYVPGRHMPAHIYSAESGWSQATLPETAWRVHDTTERIVRAGEAHFFLEHIPGEDHTALYRTTDAGQTWEEMEMPADYAFDLRGDGEALYLYEETFESSETGYVRKLWRSVDGAQTWEIAHDALARRGYTVGPGCLVVEVQSEMGRSFEISTDGGASWEAVDENSPLARVTEVSNTWTAHGESLLATNPRSFQPSLWVWHSPEELASYTVTGLDAGLIWVTIAGETVYGSTREGQVGELTGNPADWSTTPPTWQPVTLPDDAALFVASDATEPKRNIFGFGDGSFAVLTESGLLRRIQEEDSWEPVSPAHASADYLVEFGEELFAGRSGEFFRFPADEDEEGDAQWTVDEFLTSSRGTIDDAILTRLGGQLYAIPTTPDLAPSIFKVDLDGQTVELLWKDEAVTESYHGLRREPSARMLEVGDRLVVGSAGSFREVVSASGSTILEHSGGGVFALDGATGQAQPLFDGSEEQPPLSVQSMVEHDGSVWVVSATDGVWNVALDGSGMTRTHDGLPDDPNTDILELVHGLYSTGEALYAYSTTSLWVLEGGQWSEVDISELQETAEITGLDPFGAQANTNAIVDLDEHGDRLVVATLEGIYLLDPSTGEFVDGRTDFEQPIYKLLRTDTGLYVSLWQGGLHRLSERD</sequence>
<dbReference type="SUPFAM" id="SSF110296">
    <property type="entry name" value="Oligoxyloglucan reducing end-specific cellobiohydrolase"/>
    <property type="match status" value="1"/>
</dbReference>
<dbReference type="Gene3D" id="2.130.10.10">
    <property type="entry name" value="YVTN repeat-like/Quinoprotein amine dehydrogenase"/>
    <property type="match status" value="1"/>
</dbReference>
<accession>A0A4Y6Q291</accession>
<dbReference type="Proteomes" id="UP000315995">
    <property type="component" value="Chromosome"/>
</dbReference>
<reference evidence="1 2" key="1">
    <citation type="submission" date="2019-06" db="EMBL/GenBank/DDBJ databases">
        <title>Persicimonas caeni gen. nov., sp. nov., a predatory bacterium isolated from solar saltern.</title>
        <authorList>
            <person name="Wang S."/>
        </authorList>
    </citation>
    <scope>NUCLEOTIDE SEQUENCE [LARGE SCALE GENOMIC DNA]</scope>
    <source>
        <strain evidence="1 2">YN101</strain>
    </source>
</reference>
<accession>A0A5B8YG76</accession>
<dbReference type="SUPFAM" id="SSF50969">
    <property type="entry name" value="YVTN repeat-like/Quinoprotein amine dehydrogenase"/>
    <property type="match status" value="1"/>
</dbReference>
<dbReference type="AlphaFoldDB" id="A0A4Y6Q291"/>
<protein>
    <submittedName>
        <fullName evidence="1">Uncharacterized protein</fullName>
    </submittedName>
</protein>